<feature type="compositionally biased region" description="Polar residues" evidence="1">
    <location>
        <begin position="1175"/>
        <end position="1185"/>
    </location>
</feature>
<feature type="region of interest" description="Disordered" evidence="1">
    <location>
        <begin position="1935"/>
        <end position="1979"/>
    </location>
</feature>
<dbReference type="NCBIfam" id="TIGR04189">
    <property type="entry name" value="surface_SprA"/>
    <property type="match status" value="1"/>
</dbReference>
<evidence type="ECO:0000313" key="4">
    <source>
        <dbReference type="EMBL" id="BBA29185.1"/>
    </source>
</evidence>
<name>A0A250KJG0_9BACT</name>
<evidence type="ECO:0000256" key="2">
    <source>
        <dbReference type="SAM" id="Phobius"/>
    </source>
</evidence>
<evidence type="ECO:0000256" key="1">
    <source>
        <dbReference type="SAM" id="MobiDB-lite"/>
    </source>
</evidence>
<feature type="compositionally biased region" description="Low complexity" evidence="1">
    <location>
        <begin position="2444"/>
        <end position="2457"/>
    </location>
</feature>
<dbReference type="InterPro" id="IPR026377">
    <property type="entry name" value="Cell_surface_SprA"/>
</dbReference>
<protein>
    <submittedName>
        <fullName evidence="4">Cell surface protein SprA</fullName>
    </submittedName>
</protein>
<evidence type="ECO:0000259" key="3">
    <source>
        <dbReference type="Pfam" id="PF14349"/>
    </source>
</evidence>
<feature type="domain" description="Gliding motility protein SprA N-terminal" evidence="3">
    <location>
        <begin position="122"/>
        <end position="405"/>
    </location>
</feature>
<reference evidence="4 5" key="1">
    <citation type="submission" date="2017-05" db="EMBL/GenBank/DDBJ databases">
        <title>whole genome sequence of Prevotella melaninogenica GAI 07411.</title>
        <authorList>
            <person name="Kondo Y."/>
            <person name="Hoshino T."/>
        </authorList>
    </citation>
    <scope>NUCLEOTIDE SEQUENCE [LARGE SCALE GENOMIC DNA]</scope>
    <source>
        <strain evidence="4 5">GAI 07411</strain>
    </source>
</reference>
<dbReference type="InterPro" id="IPR025684">
    <property type="entry name" value="SprA_N_dom"/>
</dbReference>
<feature type="region of interest" description="Disordered" evidence="1">
    <location>
        <begin position="2435"/>
        <end position="2458"/>
    </location>
</feature>
<dbReference type="EMBL" id="AP018049">
    <property type="protein sequence ID" value="BBA29185.1"/>
    <property type="molecule type" value="Genomic_DNA"/>
</dbReference>
<sequence length="2546" mass="287863">MVRTIHLLQHIPSFGGAWGGIEPLIFLKRKYYISILIITLLGSIGLLSWGRSALSFAPIAKLVYAVAPPDTVKKAKPIEVEIDEETIPDSLLHPRWKVQRTTPITYDDLKENSTDLIRPENMRQTVEYNDSLDRYIIGYKIGKTYVMAPIMMTPEEYRKWTEKRSFADYYRSKNQEILKEKGKDKFDFTDMHFSLGPAEKIFGPGGVRIKTQGSAELKFGANIKNIDNPSLPIRNRKTTAMDFDEKINVNVNGKVGDKVNMNLNYNTDATFDFDTQNFKLRYEGKEDEIIKLVEGGNVTFPSNNSLVQGASALFGIRTDMQFGKLKLQTVLSQKKSSNKSVSSRGGKQLTPFEIDAADYEENHHFFLSQYFRDNYDAAMKSLPNLKTGVTINRVEVWVTNKTGTTSNTRNIVALTDLGENKKISRTDLWGTGNGPVPTNNANTEYTTITQTFPAARDIDQVTGILDGAGLVGGNDYEKLANARLLNSSEYTINNALGYISLKSGLQTDQVLAIAYEYTYGGVTYQVGEFASDRTNINEALFVKSLKNTSNNPKQGNWDLMMKNVYYLASNIERDKFRLDVKYQSDTTGVYLSYIPEPQVKNQTLIKLLNADRLDNNNNPHSNGYFDYVEGYTISNGRVFFPMAEPFGNGLRKALTDKGVTTAIADKYVFEQLYDSTKTIAKQIAEKDKFILIGQYRGSAANVISLGAYNVPQGSVIVTAGGVTLNEGSDYSVDYSAGEVTILNQSIIDAGTAVNVSLESQSAYQQERKTMIGVNWEYDFSKDFQIGGTFMHLSEQPLTTKVNMGSEPLNNTIWGLNINWKKESQWLTNMLNRIPFLHVTQPSYITFSAEFAQLLAGQSKGTQDNASYLDDFEGAKTTIDVSQPTSWIISSVPSDFPEYSDKTSLRSGFNRSLLAWYTIDPLFTRRSSSLTPGHIKSDLEQLSNHYVREIPVTELFPNRDRNYSGSISTLNILNLAYYPSERGPYNFNPNIDVNGHLTNPTGTWGGMMRKLDTNDFQTANIEYIEFWMLDPFIYSNQLPNANQYGGDFYINLGEVSEDVLKDGKKFYESGMPVDGSQSWTTTQWGKIPTQSTITYAFATSKGSRAKQDVGFNGLTDEEEQQFASYQNFLTAVRANTNQAVFDSIWADPANDDYHYFRGSDWDAKQASILERYKRINNPQGNSPDNDNNNERYDTSYKTTPDVEDINQDYTLNEYEKYYQYHISIRPQDLVVGQNFIVDKRVASAPLRKGGSEPVTWYQFRIPLEEFQKRVGSISGFTSIRFMRMFLTGFAKPIVLRFGTFDLVSGKWRQYQQNLTNSASNSGTMSVSAVSLEENNDKTPVNYVIPPGIERGKDPNQPQLVEENEQALSMVVNNLGTGESKAVYKNTTLDLRQYKRLQMFVHANAFEQNTTNLTDNQLAVFIRLGSDYKNNYYEYEIPLKLSAPGRYDMYTGQHRRIVWPEENMLDIPLKLLTSVKKQRNQARGAGTASYNRAFSVYDTDRPANKVTVMGNPTLGEVKTMIIGVRNLSSSQKSGEVWVNELRLQEFNNEGGWAARGQLNLQLSDFGTVDVNASHSTDGFGGLEQGVNERQQESKTDISVTTSLELGKFFPDKAKVSAPLYYSVTKSESRPKYNPLDTDMELKDALDGTANRQERDSIEAIAVTKRLTTNFSLSNVRVGIQTKNHPMPYDPANFSFSYSHSHSHTSGETTVYENEDNWRGALNYNWTPVYKPWEPFKKLIKSRSKWFEILKRFGLNWLPQNVTFNTEMVRNYYELQERDMESTENSLLPLTFSEQFLWNRDFALRWDLTRNLHMNFQSATHAEIEEPYTPINKDLYADRYQAWKDSVWTSIKHFGTPLDYQQNFTLSYQLPLNLLPIFDWVNADANYNASYTWVRGTSLDDGTSLGNTITSNRALNINSTFNFERLYNHIPFLKKTNERFNRTRPTRPKLTAEQKKTEREKKEKERKEKGQDDDKKKALPKNQKSFEKEIVINADSAVLVPHGKNTKRLIVSAKDERGKAIKIKYRKIGDTQLKVFNRTDSAIRMKLTVTPKEPLDNKGWYKTAQCVARALMMVRSASISYRDQYAMALPGFMPTVGDAFGQTHGTGALSPGLDFAFGLIDDDYIGKARDNNWLLMNDSVATPAVTNRTEDLQIRMTLEPFKDFKIDLTASRMQTTSRSIQYMYTGTPTTQSGSLTMTTLSLGTAFESQGNANNGYHSPTFNRFVQSLDSYRNRVEAQYNNATYPASFGGGHFTPAVGAVNKYSADVMVPAFLNAYTSMSGNGLNIFPSLRSLLPNWSIRYSGLSRLPFFEQFFKSVNINHAYRSIFAIGSYQSYSTWQEYMNGLGFITDATTGNPIPSSMYNISQVSINEAFSPLLGIDVTLQNNLTARLEYRQTRVLSLSMTSVQLNEASSKDWVVGIGYRINDFNLFNNGTRRVAKSKKKKTTESSQQDNSSSRQSSGLNRDLNLRLDMSYRQQASLTRDIASLTSAASSGNTAFKFSFLSDYTLSRLVTASLYYDLQINTPLLSSGSYPTTTHDFGVSLRLSLTR</sequence>
<dbReference type="Pfam" id="PF14349">
    <property type="entry name" value="SprA_N"/>
    <property type="match status" value="2"/>
</dbReference>
<evidence type="ECO:0000313" key="5">
    <source>
        <dbReference type="Proteomes" id="UP000267517"/>
    </source>
</evidence>
<feature type="compositionally biased region" description="Basic and acidic residues" evidence="1">
    <location>
        <begin position="1947"/>
        <end position="1974"/>
    </location>
</feature>
<dbReference type="Proteomes" id="UP000267517">
    <property type="component" value="Chromosome I"/>
</dbReference>
<gene>
    <name evidence="4" type="primary">sprA</name>
    <name evidence="4" type="ORF">PMEL1_01109</name>
</gene>
<keyword evidence="2" id="KW-0812">Transmembrane</keyword>
<keyword evidence="2" id="KW-1133">Transmembrane helix</keyword>
<accession>A0A250KJG0</accession>
<feature type="domain" description="Gliding motility protein SprA N-terminal" evidence="3">
    <location>
        <begin position="1127"/>
        <end position="1643"/>
    </location>
</feature>
<organism evidence="4 5">
    <name type="scientific">Prevotella melaninogenica</name>
    <dbReference type="NCBI Taxonomy" id="28132"/>
    <lineage>
        <taxon>Bacteria</taxon>
        <taxon>Pseudomonadati</taxon>
        <taxon>Bacteroidota</taxon>
        <taxon>Bacteroidia</taxon>
        <taxon>Bacteroidales</taxon>
        <taxon>Prevotellaceae</taxon>
        <taxon>Prevotella</taxon>
    </lineage>
</organism>
<proteinExistence type="predicted"/>
<feature type="region of interest" description="Disordered" evidence="1">
    <location>
        <begin position="1173"/>
        <end position="1198"/>
    </location>
</feature>
<keyword evidence="2" id="KW-0472">Membrane</keyword>
<feature type="transmembrane region" description="Helical" evidence="2">
    <location>
        <begin position="31"/>
        <end position="50"/>
    </location>
</feature>